<feature type="chain" id="PRO_5012623755" evidence="1">
    <location>
        <begin position="20"/>
        <end position="238"/>
    </location>
</feature>
<evidence type="ECO:0000313" key="2">
    <source>
        <dbReference type="EMBL" id="JAW12475.1"/>
    </source>
</evidence>
<proteinExistence type="predicted"/>
<dbReference type="EMBL" id="GFTR01003951">
    <property type="protein sequence ID" value="JAW12475.1"/>
    <property type="molecule type" value="Transcribed_RNA"/>
</dbReference>
<evidence type="ECO:0000256" key="1">
    <source>
        <dbReference type="SAM" id="SignalP"/>
    </source>
</evidence>
<protein>
    <submittedName>
        <fullName evidence="2">Putative secreted protein</fullName>
    </submittedName>
</protein>
<accession>A0A224XJ07</accession>
<dbReference type="AlphaFoldDB" id="A0A224XJ07"/>
<reference evidence="2" key="1">
    <citation type="journal article" date="2018" name="PLoS Negl. Trop. Dis.">
        <title>An insight into the salivary gland and fat body transcriptome of Panstrongylus lignarius (Hemiptera: Heteroptera), the main vector of Chagas disease in Peru.</title>
        <authorList>
            <person name="Nevoa J.C."/>
            <person name="Mendes M.T."/>
            <person name="da Silva M.V."/>
            <person name="Soares S.C."/>
            <person name="Oliveira C.J.F."/>
            <person name="Ribeiro J.M.C."/>
        </authorList>
    </citation>
    <scope>NUCLEOTIDE SEQUENCE</scope>
</reference>
<keyword evidence="1" id="KW-0732">Signal</keyword>
<organism evidence="2">
    <name type="scientific">Panstrongylus lignarius</name>
    <dbReference type="NCBI Taxonomy" id="156445"/>
    <lineage>
        <taxon>Eukaryota</taxon>
        <taxon>Metazoa</taxon>
        <taxon>Ecdysozoa</taxon>
        <taxon>Arthropoda</taxon>
        <taxon>Hexapoda</taxon>
        <taxon>Insecta</taxon>
        <taxon>Pterygota</taxon>
        <taxon>Neoptera</taxon>
        <taxon>Paraneoptera</taxon>
        <taxon>Hemiptera</taxon>
        <taxon>Heteroptera</taxon>
        <taxon>Panheteroptera</taxon>
        <taxon>Cimicomorpha</taxon>
        <taxon>Reduviidae</taxon>
        <taxon>Triatominae</taxon>
        <taxon>Panstrongylus</taxon>
    </lineage>
</organism>
<feature type="signal peptide" evidence="1">
    <location>
        <begin position="1"/>
        <end position="19"/>
    </location>
</feature>
<name>A0A224XJ07_9HEMI</name>
<sequence length="238" mass="27014">MQILYLTGLLLLIIVQVNSSPPFLWGDKKITTNRVVQWAKDKAQMLINEIQDSTGNLKSTLDKHMTDGHSNIEKITTAALHDLNTQQQLISPECYQQNVAQLESVKNASFWEFFNCKNLTEAVHNIDHIIHKTANITRDILGYVEHGLSGSLECKRGDYFDDAECGTNYIWSLIKNVRKAIPQVKTYGGQMKELSDKIKAEIDYCLHPPLKQINSQVKFIMEESRKCATQTSQNVSSN</sequence>